<organism evidence="2 3">
    <name type="scientific">Streptomyces finlayi</name>
    <dbReference type="NCBI Taxonomy" id="67296"/>
    <lineage>
        <taxon>Bacteria</taxon>
        <taxon>Bacillati</taxon>
        <taxon>Actinomycetota</taxon>
        <taxon>Actinomycetes</taxon>
        <taxon>Kitasatosporales</taxon>
        <taxon>Streptomycetaceae</taxon>
        <taxon>Streptomyces</taxon>
    </lineage>
</organism>
<dbReference type="AlphaFoldDB" id="A0A7G7BF49"/>
<reference evidence="3" key="1">
    <citation type="submission" date="2019-10" db="EMBL/GenBank/DDBJ databases">
        <title>Antimicrobial potential of Antarctic Bacteria.</title>
        <authorList>
            <person name="Benaud N."/>
            <person name="Edwards R.J."/>
            <person name="Ferrari B.C."/>
        </authorList>
    </citation>
    <scope>NUCLEOTIDE SEQUENCE [LARGE SCALE GENOMIC DNA]</scope>
    <source>
        <strain evidence="3">NBSH44</strain>
    </source>
</reference>
<protein>
    <submittedName>
        <fullName evidence="2">Dihydrofolate reductase</fullName>
    </submittedName>
</protein>
<evidence type="ECO:0000259" key="1">
    <source>
        <dbReference type="Pfam" id="PF01872"/>
    </source>
</evidence>
<dbReference type="GO" id="GO:0008703">
    <property type="term" value="F:5-amino-6-(5-phosphoribosylamino)uracil reductase activity"/>
    <property type="evidence" value="ECO:0007669"/>
    <property type="project" value="InterPro"/>
</dbReference>
<dbReference type="EMBL" id="CP045702">
    <property type="protein sequence ID" value="QNE73964.1"/>
    <property type="molecule type" value="Genomic_DNA"/>
</dbReference>
<name>A0A7G7BF49_9ACTN</name>
<evidence type="ECO:0000313" key="2">
    <source>
        <dbReference type="EMBL" id="QNE73964.1"/>
    </source>
</evidence>
<dbReference type="InterPro" id="IPR050765">
    <property type="entry name" value="Riboflavin_Biosynth_HTPR"/>
</dbReference>
<evidence type="ECO:0000313" key="3">
    <source>
        <dbReference type="Proteomes" id="UP000515307"/>
    </source>
</evidence>
<dbReference type="GO" id="GO:0009231">
    <property type="term" value="P:riboflavin biosynthetic process"/>
    <property type="evidence" value="ECO:0007669"/>
    <property type="project" value="InterPro"/>
</dbReference>
<feature type="domain" description="Bacterial bifunctional deaminase-reductase C-terminal" evidence="1">
    <location>
        <begin position="3"/>
        <end position="179"/>
    </location>
</feature>
<proteinExistence type="predicted"/>
<dbReference type="PANTHER" id="PTHR38011:SF11">
    <property type="entry name" value="2,5-DIAMINO-6-RIBOSYLAMINO-4(3H)-PYRIMIDINONE 5'-PHOSPHATE REDUCTASE"/>
    <property type="match status" value="1"/>
</dbReference>
<dbReference type="Proteomes" id="UP000515307">
    <property type="component" value="Chromosome"/>
</dbReference>
<dbReference type="InterPro" id="IPR024072">
    <property type="entry name" value="DHFR-like_dom_sf"/>
</dbReference>
<accession>A0A7G7BF49</accession>
<dbReference type="InterPro" id="IPR002734">
    <property type="entry name" value="RibDG_C"/>
</dbReference>
<dbReference type="Pfam" id="PF01872">
    <property type="entry name" value="RibD_C"/>
    <property type="match status" value="1"/>
</dbReference>
<keyword evidence="3" id="KW-1185">Reference proteome</keyword>
<dbReference type="RefSeq" id="WP_185297530.1">
    <property type="nucleotide sequence ID" value="NZ_CP045702.1"/>
</dbReference>
<sequence length="193" mass="21581">MRSVTYSMSVSLDGYIVGPDGSFDWTTPDEEVFRFWIDEIREVGVHLLGRRLYETMLYWETADQDPSLDDAIREWTALWKPLPKVVFSTTLSAVRGNAHLASGGLAKEIERWRAEPGEGDIAIGGATLAAEAAASGLIDEYRVVIYPVLVGGGIPYFPRHERREDLELVETRTFGSGVVHLRYRVARQGLGPR</sequence>
<dbReference type="KEGG" id="sfiy:F0344_04525"/>
<dbReference type="Gene3D" id="3.40.430.10">
    <property type="entry name" value="Dihydrofolate Reductase, subunit A"/>
    <property type="match status" value="1"/>
</dbReference>
<gene>
    <name evidence="2" type="ORF">F0344_04525</name>
</gene>
<dbReference type="PANTHER" id="PTHR38011">
    <property type="entry name" value="DIHYDROFOLATE REDUCTASE FAMILY PROTEIN (AFU_ORTHOLOGUE AFUA_8G06820)"/>
    <property type="match status" value="1"/>
</dbReference>
<dbReference type="SUPFAM" id="SSF53597">
    <property type="entry name" value="Dihydrofolate reductase-like"/>
    <property type="match status" value="1"/>
</dbReference>